<name>A0A4Y2SXF4_ARAVE</name>
<dbReference type="InterPro" id="IPR000210">
    <property type="entry name" value="BTB/POZ_dom"/>
</dbReference>
<feature type="domain" description="BTB" evidence="1">
    <location>
        <begin position="343"/>
        <end position="409"/>
    </location>
</feature>
<dbReference type="OrthoDB" id="6359816at2759"/>
<dbReference type="PROSITE" id="PS50144">
    <property type="entry name" value="MATH"/>
    <property type="match status" value="1"/>
</dbReference>
<dbReference type="SUPFAM" id="SSF49599">
    <property type="entry name" value="TRAF domain-like"/>
    <property type="match status" value="1"/>
</dbReference>
<proteinExistence type="predicted"/>
<organism evidence="3 4">
    <name type="scientific">Araneus ventricosus</name>
    <name type="common">Orbweaver spider</name>
    <name type="synonym">Epeira ventricosa</name>
    <dbReference type="NCBI Taxonomy" id="182803"/>
    <lineage>
        <taxon>Eukaryota</taxon>
        <taxon>Metazoa</taxon>
        <taxon>Ecdysozoa</taxon>
        <taxon>Arthropoda</taxon>
        <taxon>Chelicerata</taxon>
        <taxon>Arachnida</taxon>
        <taxon>Araneae</taxon>
        <taxon>Araneomorphae</taxon>
        <taxon>Entelegynae</taxon>
        <taxon>Araneoidea</taxon>
        <taxon>Araneidae</taxon>
        <taxon>Araneus</taxon>
    </lineage>
</organism>
<reference evidence="3 4" key="1">
    <citation type="journal article" date="2019" name="Sci. Rep.">
        <title>Orb-weaving spider Araneus ventricosus genome elucidates the spidroin gene catalogue.</title>
        <authorList>
            <person name="Kono N."/>
            <person name="Nakamura H."/>
            <person name="Ohtoshi R."/>
            <person name="Moran D.A.P."/>
            <person name="Shinohara A."/>
            <person name="Yoshida Y."/>
            <person name="Fujiwara M."/>
            <person name="Mori M."/>
            <person name="Tomita M."/>
            <person name="Arakawa K."/>
        </authorList>
    </citation>
    <scope>NUCLEOTIDE SEQUENCE [LARGE SCALE GENOMIC DNA]</scope>
</reference>
<protein>
    <submittedName>
        <fullName evidence="3">Speckle-type POZ protein B</fullName>
    </submittedName>
</protein>
<comment type="caution">
    <text evidence="3">The sequence shown here is derived from an EMBL/GenBank/DDBJ whole genome shotgun (WGS) entry which is preliminary data.</text>
</comment>
<evidence type="ECO:0000313" key="4">
    <source>
        <dbReference type="Proteomes" id="UP000499080"/>
    </source>
</evidence>
<dbReference type="Gene3D" id="1.25.40.420">
    <property type="match status" value="1"/>
</dbReference>
<dbReference type="CDD" id="cd18186">
    <property type="entry name" value="BTB_POZ_ZBTB_KLHL-like"/>
    <property type="match status" value="1"/>
</dbReference>
<dbReference type="EMBL" id="BGPR01024151">
    <property type="protein sequence ID" value="GBN91976.1"/>
    <property type="molecule type" value="Genomic_DNA"/>
</dbReference>
<dbReference type="Pfam" id="PF00651">
    <property type="entry name" value="BTB"/>
    <property type="match status" value="1"/>
</dbReference>
<dbReference type="Gene3D" id="2.60.210.10">
    <property type="entry name" value="Apoptosis, Tumor Necrosis Factor Receptor Associated Protein 2, Chain A"/>
    <property type="match status" value="1"/>
</dbReference>
<accession>A0A4Y2SXF4</accession>
<dbReference type="InterPro" id="IPR011333">
    <property type="entry name" value="SKP1/BTB/POZ_sf"/>
</dbReference>
<dbReference type="Pfam" id="PF22486">
    <property type="entry name" value="MATH_2"/>
    <property type="match status" value="1"/>
</dbReference>
<dbReference type="GO" id="GO:0030163">
    <property type="term" value="P:protein catabolic process"/>
    <property type="evidence" value="ECO:0007669"/>
    <property type="project" value="UniProtKB-ARBA"/>
</dbReference>
<sequence>MERQESCKKSFTFTWKLENASYCLETKYAVLKSPAFVADLIDETKWKLGLYPRGLNHGDYIGVYLFRETDSKGAVQVEIYYELAFIGKDGSVLKSCKAFKHAFPKGEGKGWMKFEKREEVFIAKRSTFLPEDILTARCRIWKSVVDMPQNVQCFARTRIGVQKISFVWNLENFSTLESEKNCTYLIKSIESNAPLMSLDMLVTRGLGCEEIIRFEANPEDLIIKLSTLRLSIVDASGTKVECNQEEFWFDDFSIRKQFTFLFTKTELMAEKSLYLPNDILSLHWKWVFSKGNVLEEIEEIQYGCTTFESIASYNASNQKMMHLLMSHDLEDELNPLHNEHFPCDVKLKTSTSIFPAHKAILSATSSVFKAMFSNMEEEDSNCVSIEDLSDDSISRLLRYIYTACVEDLSWESAFRLYVAADKYAIFSLKNVCASYLKDNLSPSNACEVLLAADFHDDSDLKSAVQDFILKHDEDIINSDEWETFDED</sequence>
<evidence type="ECO:0000313" key="3">
    <source>
        <dbReference type="EMBL" id="GBN91976.1"/>
    </source>
</evidence>
<dbReference type="SMART" id="SM00225">
    <property type="entry name" value="BTB"/>
    <property type="match status" value="1"/>
</dbReference>
<dbReference type="Gene3D" id="3.30.710.10">
    <property type="entry name" value="Potassium Channel Kv1.1, Chain A"/>
    <property type="match status" value="1"/>
</dbReference>
<keyword evidence="4" id="KW-1185">Reference proteome</keyword>
<dbReference type="AlphaFoldDB" id="A0A4Y2SXF4"/>
<dbReference type="SUPFAM" id="SSF54695">
    <property type="entry name" value="POZ domain"/>
    <property type="match status" value="1"/>
</dbReference>
<dbReference type="CDD" id="cd14733">
    <property type="entry name" value="BACK"/>
    <property type="match status" value="1"/>
</dbReference>
<dbReference type="PROSITE" id="PS50097">
    <property type="entry name" value="BTB"/>
    <property type="match status" value="1"/>
</dbReference>
<dbReference type="InterPro" id="IPR008974">
    <property type="entry name" value="TRAF-like"/>
</dbReference>
<dbReference type="InterPro" id="IPR002083">
    <property type="entry name" value="MATH/TRAF_dom"/>
</dbReference>
<gene>
    <name evidence="3" type="primary">spop-b_40</name>
    <name evidence="3" type="ORF">AVEN_238804_1</name>
</gene>
<evidence type="ECO:0000259" key="2">
    <source>
        <dbReference type="PROSITE" id="PS50144"/>
    </source>
</evidence>
<dbReference type="Proteomes" id="UP000499080">
    <property type="component" value="Unassembled WGS sequence"/>
</dbReference>
<evidence type="ECO:0000259" key="1">
    <source>
        <dbReference type="PROSITE" id="PS50097"/>
    </source>
</evidence>
<dbReference type="PANTHER" id="PTHR24413">
    <property type="entry name" value="SPECKLE-TYPE POZ PROTEIN"/>
    <property type="match status" value="1"/>
</dbReference>
<feature type="domain" description="MATH" evidence="2">
    <location>
        <begin position="10"/>
        <end position="140"/>
    </location>
</feature>